<dbReference type="SUPFAM" id="SSF49313">
    <property type="entry name" value="Cadherin-like"/>
    <property type="match status" value="1"/>
</dbReference>
<dbReference type="PANTHER" id="PTHR36234">
    <property type="entry name" value="LYSYL ENDOPEPTIDASE"/>
    <property type="match status" value="1"/>
</dbReference>
<feature type="signal peptide" evidence="5">
    <location>
        <begin position="1"/>
        <end position="27"/>
    </location>
</feature>
<feature type="compositionally biased region" description="Polar residues" evidence="4">
    <location>
        <begin position="34"/>
        <end position="59"/>
    </location>
</feature>
<reference evidence="7" key="1">
    <citation type="submission" date="2024-07" db="EMBL/GenBank/DDBJ databases">
        <title>Complete genome sequence of Verrucomicrobiaceae bacterium NT6N.</title>
        <authorList>
            <person name="Huang C."/>
            <person name="Takami H."/>
            <person name="Hamasaki K."/>
        </authorList>
    </citation>
    <scope>NUCLEOTIDE SEQUENCE</scope>
    <source>
        <strain evidence="7">NT6N</strain>
    </source>
</reference>
<gene>
    <name evidence="7" type="ORF">NT6N_31760</name>
</gene>
<keyword evidence="3" id="KW-0106">Calcium</keyword>
<dbReference type="Pfam" id="PF05345">
    <property type="entry name" value="He_PIG"/>
    <property type="match status" value="1"/>
</dbReference>
<dbReference type="Gene3D" id="2.60.40.2030">
    <property type="match status" value="1"/>
</dbReference>
<evidence type="ECO:0000256" key="5">
    <source>
        <dbReference type="SAM" id="SignalP"/>
    </source>
</evidence>
<feature type="region of interest" description="Disordered" evidence="4">
    <location>
        <begin position="32"/>
        <end position="66"/>
    </location>
</feature>
<proteinExistence type="predicted"/>
<dbReference type="PANTHER" id="PTHR36234:SF5">
    <property type="entry name" value="LYSYL ENDOPEPTIDASE"/>
    <property type="match status" value="1"/>
</dbReference>
<organism evidence="7">
    <name type="scientific">Oceaniferula spumae</name>
    <dbReference type="NCBI Taxonomy" id="2979115"/>
    <lineage>
        <taxon>Bacteria</taxon>
        <taxon>Pseudomonadati</taxon>
        <taxon>Verrucomicrobiota</taxon>
        <taxon>Verrucomicrobiia</taxon>
        <taxon>Verrucomicrobiales</taxon>
        <taxon>Verrucomicrobiaceae</taxon>
        <taxon>Oceaniferula</taxon>
    </lineage>
</organism>
<dbReference type="InterPro" id="IPR015919">
    <property type="entry name" value="Cadherin-like_sf"/>
</dbReference>
<dbReference type="SMART" id="SM00237">
    <property type="entry name" value="Calx_beta"/>
    <property type="match status" value="1"/>
</dbReference>
<dbReference type="GO" id="GO:0005509">
    <property type="term" value="F:calcium ion binding"/>
    <property type="evidence" value="ECO:0007669"/>
    <property type="project" value="InterPro"/>
</dbReference>
<dbReference type="SUPFAM" id="SSF141072">
    <property type="entry name" value="CalX-like"/>
    <property type="match status" value="1"/>
</dbReference>
<dbReference type="GO" id="GO:0007154">
    <property type="term" value="P:cell communication"/>
    <property type="evidence" value="ECO:0007669"/>
    <property type="project" value="InterPro"/>
</dbReference>
<dbReference type="EMBL" id="AP026866">
    <property type="protein sequence ID" value="BDS08136.1"/>
    <property type="molecule type" value="Genomic_DNA"/>
</dbReference>
<dbReference type="AlphaFoldDB" id="A0AAT9FQ68"/>
<dbReference type="KEGG" id="osu:NT6N_31760"/>
<dbReference type="InterPro" id="IPR003644">
    <property type="entry name" value="Calx_beta"/>
</dbReference>
<evidence type="ECO:0000259" key="6">
    <source>
        <dbReference type="SMART" id="SM00237"/>
    </source>
</evidence>
<evidence type="ECO:0000256" key="1">
    <source>
        <dbReference type="ARBA" id="ARBA00022729"/>
    </source>
</evidence>
<dbReference type="Pfam" id="PF03160">
    <property type="entry name" value="Calx-beta"/>
    <property type="match status" value="1"/>
</dbReference>
<protein>
    <recommendedName>
        <fullName evidence="6">Calx-beta domain-containing protein</fullName>
    </recommendedName>
</protein>
<evidence type="ECO:0000313" key="7">
    <source>
        <dbReference type="EMBL" id="BDS08136.1"/>
    </source>
</evidence>
<feature type="chain" id="PRO_5043602540" description="Calx-beta domain-containing protein" evidence="5">
    <location>
        <begin position="28"/>
        <end position="940"/>
    </location>
</feature>
<dbReference type="InterPro" id="IPR043504">
    <property type="entry name" value="Peptidase_S1_PA_chymotrypsin"/>
</dbReference>
<sequence>MTHRSFKKTTAYLITTLCVLTAWLSWPQDEHHTSTPSIQHVTEPSISKRGTSTAAAHSSQPDHHASLPVLITTPELDHEELLREAKQLEHRKRKYRFAKAIHANLNPNNSGRWEKIGDREVWQLTVHSPGATSLNLGFKEYRMPVGGELTLHEPSKASPYRAFTHEDNESHGELWTPLLRGEQMVVSVSLPAGKREQLALRLTSINHGFRSVMSRNFLKSSDAKIGGDVSGFCNIDAVCRSNDPNVTETLGPILDYYQNQVRSVAAYTLQGVDTCSGALINNTSNDKKPYFLTADHCEITPSNAASAVFYFNFQNSTCRARNSAASAGVGNGSLAQFSSGCIYRAGNENSDFRLVELDDPIPLEYDVFYSGWDRSNSAPTMTVGIHHPAVAEKRISVDTDSVSGIGNYWRVNDWDYGTTEGGSSGSPLFDANGRIIGQLEGGSAECGNDLEDDYGKLAVSWIGNGTNSTRLSNWLDPLNSGAVTLDGISQAPAVSVTDAEISEGDSGSANMTFTLTLIGTTTNSVSVLYTTVDDSATSGSDYNATSGTVTFLPGESQKTVTVPITGDTDIEDDEQFSLVLSNPSGLVIRTPEVTGKILTDDYAAPVLSGLNSVVGYRDAVFSYRLNTTNLPAKFSLRAGHPVGMTIDGETGQVRWVPTTTGIHSYTVVATNPAGSDSQTVTVNVGNGATTLTATEVEYRGVEFSMGGVSWQRQTTVTHDGADALKSGNISHDSVTEFTMSVNGPGTISFWARVSSEEDYDFLHFVRNGDILFSQSGFTGWNQYTFNLSPGLNTLSWIYAKDFSESEGSDAAWIDEIVLGGYAGWTANHGMVTAGRFIWDADDDTAANGLEYATGLSPLANDSHLLPAVQLDTDQLLRLTFTKPVGITDVIYDAEVSDNLTGWTTTGRSILSNNGSTFDAKQNSSPAADQKFMRLKISPGS</sequence>
<feature type="domain" description="Calx-beta" evidence="6">
    <location>
        <begin position="481"/>
        <end position="581"/>
    </location>
</feature>
<dbReference type="Gene3D" id="2.60.40.10">
    <property type="entry name" value="Immunoglobulins"/>
    <property type="match status" value="1"/>
</dbReference>
<dbReference type="Gene3D" id="2.40.10.10">
    <property type="entry name" value="Trypsin-like serine proteases"/>
    <property type="match status" value="2"/>
</dbReference>
<evidence type="ECO:0000256" key="3">
    <source>
        <dbReference type="ARBA" id="ARBA00022837"/>
    </source>
</evidence>
<evidence type="ECO:0000256" key="2">
    <source>
        <dbReference type="ARBA" id="ARBA00022737"/>
    </source>
</evidence>
<keyword evidence="2" id="KW-0677">Repeat</keyword>
<dbReference type="InterPro" id="IPR013783">
    <property type="entry name" value="Ig-like_fold"/>
</dbReference>
<dbReference type="InterPro" id="IPR009003">
    <property type="entry name" value="Peptidase_S1_PA"/>
</dbReference>
<evidence type="ECO:0000256" key="4">
    <source>
        <dbReference type="SAM" id="MobiDB-lite"/>
    </source>
</evidence>
<name>A0AAT9FQ68_9BACT</name>
<accession>A0AAT9FQ68</accession>
<dbReference type="InterPro" id="IPR038081">
    <property type="entry name" value="CalX-like_sf"/>
</dbReference>
<keyword evidence="1 5" id="KW-0732">Signal</keyword>
<dbReference type="GO" id="GO:0016020">
    <property type="term" value="C:membrane"/>
    <property type="evidence" value="ECO:0007669"/>
    <property type="project" value="InterPro"/>
</dbReference>
<dbReference type="SUPFAM" id="SSF50494">
    <property type="entry name" value="Trypsin-like serine proteases"/>
    <property type="match status" value="1"/>
</dbReference>